<dbReference type="Proteomes" id="UP000054270">
    <property type="component" value="Unassembled WGS sequence"/>
</dbReference>
<sequence length="256" mass="27338">MSPSTIYLVTGSNRGLGLGFVSQILAAHDNAFVYAGAREPEKATGLKSLAAKYPGRMAIVKCVSADVEGISDLAKYIEKGHGRVDTVIANAGLGIMKGSVSEVSVAALEDHFRVNVIGTIVLFQSLYSLLKKSHAPRFIPISTAAAAFHSGVIELPFGSAAYGTTKVALNWATRKIHFENDWLVSFPMNPGPVDTDMLRNNVSSDTSGTFENMLSVYPILPSGEMVAESLLKVIDNSTRAKEGGEFIDVDGTKLAW</sequence>
<dbReference type="Pfam" id="PF00106">
    <property type="entry name" value="adh_short"/>
    <property type="match status" value="1"/>
</dbReference>
<dbReference type="Gene3D" id="3.40.50.720">
    <property type="entry name" value="NAD(P)-binding Rossmann-like Domain"/>
    <property type="match status" value="1"/>
</dbReference>
<proteinExistence type="inferred from homology"/>
<gene>
    <name evidence="4" type="ORF">HYPSUDRAFT_186492</name>
</gene>
<dbReference type="GO" id="GO:0005737">
    <property type="term" value="C:cytoplasm"/>
    <property type="evidence" value="ECO:0007669"/>
    <property type="project" value="TreeGrafter"/>
</dbReference>
<keyword evidence="2" id="KW-0521">NADP</keyword>
<dbReference type="OrthoDB" id="9876299at2759"/>
<protein>
    <recommendedName>
        <fullName evidence="6">Ketoreductase (KR) domain-containing protein</fullName>
    </recommendedName>
</protein>
<dbReference type="InterPro" id="IPR002347">
    <property type="entry name" value="SDR_fam"/>
</dbReference>
<dbReference type="PANTHER" id="PTHR43544">
    <property type="entry name" value="SHORT-CHAIN DEHYDROGENASE/REDUCTASE"/>
    <property type="match status" value="1"/>
</dbReference>
<dbReference type="PRINTS" id="PR00081">
    <property type="entry name" value="GDHRDH"/>
</dbReference>
<dbReference type="EMBL" id="KN817551">
    <property type="protein sequence ID" value="KJA22327.1"/>
    <property type="molecule type" value="Genomic_DNA"/>
</dbReference>
<comment type="similarity">
    <text evidence="1">Belongs to the short-chain dehydrogenases/reductases (SDR) family.</text>
</comment>
<keyword evidence="5" id="KW-1185">Reference proteome</keyword>
<accession>A0A0D2L625</accession>
<name>A0A0D2L625_HYPSF</name>
<dbReference type="InterPro" id="IPR036291">
    <property type="entry name" value="NAD(P)-bd_dom_sf"/>
</dbReference>
<organism evidence="4 5">
    <name type="scientific">Hypholoma sublateritium (strain FD-334 SS-4)</name>
    <dbReference type="NCBI Taxonomy" id="945553"/>
    <lineage>
        <taxon>Eukaryota</taxon>
        <taxon>Fungi</taxon>
        <taxon>Dikarya</taxon>
        <taxon>Basidiomycota</taxon>
        <taxon>Agaricomycotina</taxon>
        <taxon>Agaricomycetes</taxon>
        <taxon>Agaricomycetidae</taxon>
        <taxon>Agaricales</taxon>
        <taxon>Agaricineae</taxon>
        <taxon>Strophariaceae</taxon>
        <taxon>Hypholoma</taxon>
    </lineage>
</organism>
<evidence type="ECO:0000313" key="4">
    <source>
        <dbReference type="EMBL" id="KJA22327.1"/>
    </source>
</evidence>
<keyword evidence="3" id="KW-0560">Oxidoreductase</keyword>
<dbReference type="OMA" id="QFVNYNG"/>
<evidence type="ECO:0000256" key="3">
    <source>
        <dbReference type="ARBA" id="ARBA00023002"/>
    </source>
</evidence>
<dbReference type="GO" id="GO:0016491">
    <property type="term" value="F:oxidoreductase activity"/>
    <property type="evidence" value="ECO:0007669"/>
    <property type="project" value="UniProtKB-KW"/>
</dbReference>
<dbReference type="InterPro" id="IPR051468">
    <property type="entry name" value="Fungal_SecMetab_SDRs"/>
</dbReference>
<evidence type="ECO:0000313" key="5">
    <source>
        <dbReference type="Proteomes" id="UP000054270"/>
    </source>
</evidence>
<reference evidence="5" key="1">
    <citation type="submission" date="2014-04" db="EMBL/GenBank/DDBJ databases">
        <title>Evolutionary Origins and Diversification of the Mycorrhizal Mutualists.</title>
        <authorList>
            <consortium name="DOE Joint Genome Institute"/>
            <consortium name="Mycorrhizal Genomics Consortium"/>
            <person name="Kohler A."/>
            <person name="Kuo A."/>
            <person name="Nagy L.G."/>
            <person name="Floudas D."/>
            <person name="Copeland A."/>
            <person name="Barry K.W."/>
            <person name="Cichocki N."/>
            <person name="Veneault-Fourrey C."/>
            <person name="LaButti K."/>
            <person name="Lindquist E.A."/>
            <person name="Lipzen A."/>
            <person name="Lundell T."/>
            <person name="Morin E."/>
            <person name="Murat C."/>
            <person name="Riley R."/>
            <person name="Ohm R."/>
            <person name="Sun H."/>
            <person name="Tunlid A."/>
            <person name="Henrissat B."/>
            <person name="Grigoriev I.V."/>
            <person name="Hibbett D.S."/>
            <person name="Martin F."/>
        </authorList>
    </citation>
    <scope>NUCLEOTIDE SEQUENCE [LARGE SCALE GENOMIC DNA]</scope>
    <source>
        <strain evidence="5">FD-334 SS-4</strain>
    </source>
</reference>
<evidence type="ECO:0008006" key="6">
    <source>
        <dbReference type="Google" id="ProtNLM"/>
    </source>
</evidence>
<dbReference type="AlphaFoldDB" id="A0A0D2L625"/>
<dbReference type="PANTHER" id="PTHR43544:SF7">
    <property type="entry name" value="NADB-LER2"/>
    <property type="match status" value="1"/>
</dbReference>
<evidence type="ECO:0000256" key="1">
    <source>
        <dbReference type="ARBA" id="ARBA00006484"/>
    </source>
</evidence>
<evidence type="ECO:0000256" key="2">
    <source>
        <dbReference type="ARBA" id="ARBA00022857"/>
    </source>
</evidence>
<dbReference type="SUPFAM" id="SSF51735">
    <property type="entry name" value="NAD(P)-binding Rossmann-fold domains"/>
    <property type="match status" value="1"/>
</dbReference>